<sequence length="134" mass="14373">MGLCLAAAMLAEPEFLRLDVLLDPPARGRTVLALPVEDALADPAGFAFARDFARIRGYRLALDLPGPALLPLLSWDGLGMDLLRLPWSPDLPRLAPALPAGRVVLTGTDQAAAIGWGWEAGISLFEGRLLRPRP</sequence>
<evidence type="ECO:0000313" key="1">
    <source>
        <dbReference type="EMBL" id="MDO9708735.1"/>
    </source>
</evidence>
<protein>
    <submittedName>
        <fullName evidence="1">Uncharacterized protein</fullName>
    </submittedName>
</protein>
<reference evidence="1 2" key="1">
    <citation type="submission" date="2023-08" db="EMBL/GenBank/DDBJ databases">
        <title>The draft genome sequence of Paracraurococcus sp. LOR1-02.</title>
        <authorList>
            <person name="Kingkaew E."/>
            <person name="Tanasupawat S."/>
        </authorList>
    </citation>
    <scope>NUCLEOTIDE SEQUENCE [LARGE SCALE GENOMIC DNA]</scope>
    <source>
        <strain evidence="1 2">LOR1-02</strain>
    </source>
</reference>
<comment type="caution">
    <text evidence="1">The sequence shown here is derived from an EMBL/GenBank/DDBJ whole genome shotgun (WGS) entry which is preliminary data.</text>
</comment>
<proteinExistence type="predicted"/>
<name>A0ABT9DYA4_9PROT</name>
<dbReference type="EMBL" id="JAUTWS010000008">
    <property type="protein sequence ID" value="MDO9708735.1"/>
    <property type="molecule type" value="Genomic_DNA"/>
</dbReference>
<evidence type="ECO:0000313" key="2">
    <source>
        <dbReference type="Proteomes" id="UP001243009"/>
    </source>
</evidence>
<dbReference type="RefSeq" id="WP_305103601.1">
    <property type="nucleotide sequence ID" value="NZ_JAUTWS010000008.1"/>
</dbReference>
<keyword evidence="2" id="KW-1185">Reference proteome</keyword>
<gene>
    <name evidence="1" type="ORF">Q7A36_10325</name>
</gene>
<organism evidence="1 2">
    <name type="scientific">Paracraurococcus lichenis</name>
    <dbReference type="NCBI Taxonomy" id="3064888"/>
    <lineage>
        <taxon>Bacteria</taxon>
        <taxon>Pseudomonadati</taxon>
        <taxon>Pseudomonadota</taxon>
        <taxon>Alphaproteobacteria</taxon>
        <taxon>Acetobacterales</taxon>
        <taxon>Roseomonadaceae</taxon>
        <taxon>Paracraurococcus</taxon>
    </lineage>
</organism>
<accession>A0ABT9DYA4</accession>
<dbReference type="Proteomes" id="UP001243009">
    <property type="component" value="Unassembled WGS sequence"/>
</dbReference>